<organism evidence="1">
    <name type="scientific">viral metagenome</name>
    <dbReference type="NCBI Taxonomy" id="1070528"/>
    <lineage>
        <taxon>unclassified sequences</taxon>
        <taxon>metagenomes</taxon>
        <taxon>organismal metagenomes</taxon>
    </lineage>
</organism>
<accession>A0A6M3LM94</accession>
<name>A0A6M3LM94_9ZZZZ</name>
<gene>
    <name evidence="1" type="ORF">MM415B04069_0003</name>
</gene>
<reference evidence="1" key="1">
    <citation type="submission" date="2020-03" db="EMBL/GenBank/DDBJ databases">
        <title>The deep terrestrial virosphere.</title>
        <authorList>
            <person name="Holmfeldt K."/>
            <person name="Nilsson E."/>
            <person name="Simone D."/>
            <person name="Lopez-Fernandez M."/>
            <person name="Wu X."/>
            <person name="de Brujin I."/>
            <person name="Lundin D."/>
            <person name="Andersson A."/>
            <person name="Bertilsson S."/>
            <person name="Dopson M."/>
        </authorList>
    </citation>
    <scope>NUCLEOTIDE SEQUENCE</scope>
    <source>
        <strain evidence="1">MM415B04069</strain>
    </source>
</reference>
<dbReference type="AlphaFoldDB" id="A0A6M3LM94"/>
<proteinExistence type="predicted"/>
<dbReference type="EMBL" id="MT143188">
    <property type="protein sequence ID" value="QJA93925.1"/>
    <property type="molecule type" value="Genomic_DNA"/>
</dbReference>
<protein>
    <submittedName>
        <fullName evidence="1">Putative tail protein</fullName>
    </submittedName>
</protein>
<evidence type="ECO:0000313" key="1">
    <source>
        <dbReference type="EMBL" id="QJA93925.1"/>
    </source>
</evidence>
<sequence>MASTLTQIRAGIATRLRTITGLRAYPYPVDNIAEVPAVVVATLSGDFLPVYSGAGWSGEARLVLLTGEATSEESWAALDVFLQAQGASSINAAFDGDTSLGLTDVSASIIRFENAGRREVGDPPTFLVGADFILRIEQGG</sequence>